<dbReference type="InterPro" id="IPR050613">
    <property type="entry name" value="Sec_Metabolite_Reg"/>
</dbReference>
<dbReference type="InterPro" id="IPR001138">
    <property type="entry name" value="Zn2Cys6_DnaBD"/>
</dbReference>
<dbReference type="GO" id="GO:0008270">
    <property type="term" value="F:zinc ion binding"/>
    <property type="evidence" value="ECO:0007669"/>
    <property type="project" value="InterPro"/>
</dbReference>
<sequence length="701" mass="78306">MTSPLVTRRNGKTQACEPCRRRKVACDHSYPVCLRCSRRRNGASLCYYLSPDEETVSSEYLDSRQLLAHKSSRRSLQSTNASLHSSGYAGPEDRFWSSPAARKPMGFFGPTSFSAAYSETETSLAVRNPPDMSEQISSSEATLGDGTTPPSLAEIHDMAGRDQTATHITVKVLQAIPVPGNASRALFPVHVNPNDEWMMMIGERLIASTWQTFGTYLRDRTTNLAKLRELSGTICINTRRTLKEDHEDAQAWLESFSGPKLRWEAVGIMFLYAALGELHASTSTDSRRLISHYTEYCSSCITLANMGGSSGSLMLYLLHKRSVLHACMHGDTSLPYWKFHSETAAMLTFSGFHVDRSCGPSTASSKSMASKEARRRIVCQIFIADKFLAAFVGRPALLTRRFCSIQLPLDLDDGALLSDKETFQRHLLRVDSGGWDMDGRLHSASILRVRTLIALVRDEILEIGLSYVEDHGIDDIITLKRKQLELYNTLPVHLVYDPALGELTDVEAQTFYSKHEMRLDHMLNIFLVERLLLKHGHPRTDLLRTSFEIVVLALRLWTHKHRWAEIPGESQRLLIGYAAPAGAVLCMELVDPNPMNITIDGDLIAGEDYSRSSIIQQLSLLVGFLNAPDFSHPNSSVASGVRSVIKKVLDYVLNPTKRLQTPMGSEGFGFISDWDGFAQFGSLDNVNWFSQEWGREDSSCL</sequence>
<dbReference type="InterPro" id="IPR036864">
    <property type="entry name" value="Zn2-C6_fun-type_DNA-bd_sf"/>
</dbReference>
<feature type="region of interest" description="Disordered" evidence="4">
    <location>
        <begin position="129"/>
        <end position="150"/>
    </location>
</feature>
<dbReference type="InterPro" id="IPR007219">
    <property type="entry name" value="XnlR_reg_dom"/>
</dbReference>
<evidence type="ECO:0000256" key="4">
    <source>
        <dbReference type="SAM" id="MobiDB-lite"/>
    </source>
</evidence>
<protein>
    <recommendedName>
        <fullName evidence="5">Zn(2)-C6 fungal-type domain-containing protein</fullName>
    </recommendedName>
</protein>
<dbReference type="RefSeq" id="XP_024406314.1">
    <property type="nucleotide sequence ID" value="XM_024548911.1"/>
</dbReference>
<evidence type="ECO:0000256" key="3">
    <source>
        <dbReference type="ARBA" id="ARBA00023242"/>
    </source>
</evidence>
<accession>A0A2P4ZXE2</accession>
<proteinExistence type="predicted"/>
<evidence type="ECO:0000313" key="6">
    <source>
        <dbReference type="EMBL" id="PON28959.1"/>
    </source>
</evidence>
<dbReference type="STRING" id="398673.A0A2P4ZXE2"/>
<evidence type="ECO:0000313" key="7">
    <source>
        <dbReference type="Proteomes" id="UP000054821"/>
    </source>
</evidence>
<dbReference type="Gene3D" id="4.10.240.10">
    <property type="entry name" value="Zn(2)-C6 fungal-type DNA-binding domain"/>
    <property type="match status" value="1"/>
</dbReference>
<dbReference type="CDD" id="cd12148">
    <property type="entry name" value="fungal_TF_MHR"/>
    <property type="match status" value="1"/>
</dbReference>
<keyword evidence="3" id="KW-0539">Nucleus</keyword>
<comment type="subcellular location">
    <subcellularLocation>
        <location evidence="1">Nucleus</location>
    </subcellularLocation>
</comment>
<dbReference type="PANTHER" id="PTHR31001:SF40">
    <property type="entry name" value="ZN(II)2CYS6 TRANSCRIPTION FACTOR (EUROFUNG)"/>
    <property type="match status" value="1"/>
</dbReference>
<organism evidence="6 7">
    <name type="scientific">Trichoderma gamsii</name>
    <dbReference type="NCBI Taxonomy" id="398673"/>
    <lineage>
        <taxon>Eukaryota</taxon>
        <taxon>Fungi</taxon>
        <taxon>Dikarya</taxon>
        <taxon>Ascomycota</taxon>
        <taxon>Pezizomycotina</taxon>
        <taxon>Sordariomycetes</taxon>
        <taxon>Hypocreomycetidae</taxon>
        <taxon>Hypocreales</taxon>
        <taxon>Hypocreaceae</taxon>
        <taxon>Trichoderma</taxon>
    </lineage>
</organism>
<dbReference type="GO" id="GO:0000981">
    <property type="term" value="F:DNA-binding transcription factor activity, RNA polymerase II-specific"/>
    <property type="evidence" value="ECO:0007669"/>
    <property type="project" value="InterPro"/>
</dbReference>
<evidence type="ECO:0000259" key="5">
    <source>
        <dbReference type="PROSITE" id="PS50048"/>
    </source>
</evidence>
<evidence type="ECO:0000256" key="1">
    <source>
        <dbReference type="ARBA" id="ARBA00004123"/>
    </source>
</evidence>
<dbReference type="GeneID" id="36347376"/>
<comment type="caution">
    <text evidence="6">The sequence shown here is derived from an EMBL/GenBank/DDBJ whole genome shotgun (WGS) entry which is preliminary data.</text>
</comment>
<evidence type="ECO:0000256" key="2">
    <source>
        <dbReference type="ARBA" id="ARBA00022723"/>
    </source>
</evidence>
<reference evidence="6 7" key="1">
    <citation type="journal article" date="2016" name="Genome Announc.">
        <title>Draft Whole-Genome Sequence of Trichoderma gamsii T6085, a Promising Biocontrol Agent of Fusarium Head Blight on Wheat.</title>
        <authorList>
            <person name="Baroncelli R."/>
            <person name="Zapparata A."/>
            <person name="Piaggeschi G."/>
            <person name="Sarrocco S."/>
            <person name="Vannacci G."/>
        </authorList>
    </citation>
    <scope>NUCLEOTIDE SEQUENCE [LARGE SCALE GENOMIC DNA]</scope>
    <source>
        <strain evidence="6 7">T6085</strain>
    </source>
</reference>
<keyword evidence="7" id="KW-1185">Reference proteome</keyword>
<dbReference type="GO" id="GO:0003677">
    <property type="term" value="F:DNA binding"/>
    <property type="evidence" value="ECO:0007669"/>
    <property type="project" value="InterPro"/>
</dbReference>
<dbReference type="GO" id="GO:0005634">
    <property type="term" value="C:nucleus"/>
    <property type="evidence" value="ECO:0007669"/>
    <property type="project" value="UniProtKB-SubCell"/>
</dbReference>
<dbReference type="PANTHER" id="PTHR31001">
    <property type="entry name" value="UNCHARACTERIZED TRANSCRIPTIONAL REGULATORY PROTEIN"/>
    <property type="match status" value="1"/>
</dbReference>
<dbReference type="AlphaFoldDB" id="A0A2P4ZXE2"/>
<dbReference type="PROSITE" id="PS50048">
    <property type="entry name" value="ZN2_CY6_FUNGAL_2"/>
    <property type="match status" value="1"/>
</dbReference>
<dbReference type="SMART" id="SM00066">
    <property type="entry name" value="GAL4"/>
    <property type="match status" value="1"/>
</dbReference>
<dbReference type="Proteomes" id="UP000054821">
    <property type="component" value="Unassembled WGS sequence"/>
</dbReference>
<dbReference type="Pfam" id="PF00172">
    <property type="entry name" value="Zn_clus"/>
    <property type="match status" value="1"/>
</dbReference>
<feature type="domain" description="Zn(2)-C6 fungal-type" evidence="5">
    <location>
        <begin position="15"/>
        <end position="48"/>
    </location>
</feature>
<dbReference type="CDD" id="cd00067">
    <property type="entry name" value="GAL4"/>
    <property type="match status" value="1"/>
</dbReference>
<keyword evidence="2" id="KW-0479">Metal-binding</keyword>
<dbReference type="GO" id="GO:0006351">
    <property type="term" value="P:DNA-templated transcription"/>
    <property type="evidence" value="ECO:0007669"/>
    <property type="project" value="InterPro"/>
</dbReference>
<dbReference type="Pfam" id="PF04082">
    <property type="entry name" value="Fungal_trans"/>
    <property type="match status" value="1"/>
</dbReference>
<dbReference type="EMBL" id="JPDN02000005">
    <property type="protein sequence ID" value="PON28959.1"/>
    <property type="molecule type" value="Genomic_DNA"/>
</dbReference>
<name>A0A2P4ZXE2_9HYPO</name>
<gene>
    <name evidence="6" type="ORF">TGAM01_v202067</name>
</gene>
<dbReference type="SUPFAM" id="SSF57701">
    <property type="entry name" value="Zn2/Cys6 DNA-binding domain"/>
    <property type="match status" value="1"/>
</dbReference>